<organism evidence="2 3">
    <name type="scientific">Entamoeba invadens IP1</name>
    <dbReference type="NCBI Taxonomy" id="370355"/>
    <lineage>
        <taxon>Eukaryota</taxon>
        <taxon>Amoebozoa</taxon>
        <taxon>Evosea</taxon>
        <taxon>Archamoebae</taxon>
        <taxon>Mastigamoebida</taxon>
        <taxon>Entamoebidae</taxon>
        <taxon>Entamoeba</taxon>
    </lineage>
</organism>
<dbReference type="GO" id="GO:0004714">
    <property type="term" value="F:transmembrane receptor protein tyrosine kinase activity"/>
    <property type="evidence" value="ECO:0007669"/>
    <property type="project" value="UniProtKB-EC"/>
</dbReference>
<protein>
    <submittedName>
        <fullName evidence="2">Serine/threonine protein kinase HT1, putative</fullName>
        <ecNumber evidence="2">2.7.10.1</ecNumber>
    </submittedName>
</protein>
<feature type="domain" description="Protein kinase" evidence="1">
    <location>
        <begin position="1"/>
        <end position="225"/>
    </location>
</feature>
<dbReference type="PIRSF" id="PIRSF000654">
    <property type="entry name" value="Integrin-linked_kinase"/>
    <property type="match status" value="1"/>
</dbReference>
<name>A0A0A1U9N8_ENTIV</name>
<dbReference type="InterPro" id="IPR053215">
    <property type="entry name" value="TKL_Ser/Thr_kinase"/>
</dbReference>
<dbReference type="PROSITE" id="PS00108">
    <property type="entry name" value="PROTEIN_KINASE_ST"/>
    <property type="match status" value="1"/>
</dbReference>
<accession>A0A0A1U9N8</accession>
<evidence type="ECO:0000259" key="1">
    <source>
        <dbReference type="PROSITE" id="PS50011"/>
    </source>
</evidence>
<dbReference type="OMA" id="FWRELMQ"/>
<evidence type="ECO:0000313" key="2">
    <source>
        <dbReference type="EMBL" id="ELP91721.1"/>
    </source>
</evidence>
<dbReference type="GeneID" id="14890733"/>
<dbReference type="VEuPathDB" id="AmoebaDB:EIN_520780"/>
<dbReference type="InterPro" id="IPR011009">
    <property type="entry name" value="Kinase-like_dom_sf"/>
</dbReference>
<keyword evidence="2" id="KW-0723">Serine/threonine-protein kinase</keyword>
<dbReference type="Gene3D" id="1.10.510.10">
    <property type="entry name" value="Transferase(Phosphotransferase) domain 1"/>
    <property type="match status" value="1"/>
</dbReference>
<dbReference type="PANTHER" id="PTHR45756:SF1">
    <property type="entry name" value="PROTEIN KINASE DOMAIN CONTAINING PROTEIN"/>
    <property type="match status" value="1"/>
</dbReference>
<dbReference type="EMBL" id="KB206450">
    <property type="protein sequence ID" value="ELP91721.1"/>
    <property type="molecule type" value="Genomic_DNA"/>
</dbReference>
<dbReference type="InterPro" id="IPR000719">
    <property type="entry name" value="Prot_kinase_dom"/>
</dbReference>
<proteinExistence type="predicted"/>
<evidence type="ECO:0000313" key="3">
    <source>
        <dbReference type="Proteomes" id="UP000014680"/>
    </source>
</evidence>
<keyword evidence="2" id="KW-0808">Transferase</keyword>
<dbReference type="OrthoDB" id="30230at2759"/>
<dbReference type="SUPFAM" id="SSF56112">
    <property type="entry name" value="Protein kinase-like (PK-like)"/>
    <property type="match status" value="1"/>
</dbReference>
<dbReference type="SMART" id="SM00220">
    <property type="entry name" value="S_TKc"/>
    <property type="match status" value="1"/>
</dbReference>
<dbReference type="KEGG" id="eiv:EIN_520780"/>
<dbReference type="GO" id="GO:0005524">
    <property type="term" value="F:ATP binding"/>
    <property type="evidence" value="ECO:0007669"/>
    <property type="project" value="InterPro"/>
</dbReference>
<dbReference type="Pfam" id="PF07714">
    <property type="entry name" value="PK_Tyr_Ser-Thr"/>
    <property type="match status" value="1"/>
</dbReference>
<dbReference type="EC" id="2.7.10.1" evidence="2"/>
<dbReference type="PRINTS" id="PR00109">
    <property type="entry name" value="TYRKINASE"/>
</dbReference>
<dbReference type="PROSITE" id="PS50011">
    <property type="entry name" value="PROTEIN_KINASE_DOM"/>
    <property type="match status" value="1"/>
</dbReference>
<dbReference type="InterPro" id="IPR008271">
    <property type="entry name" value="Ser/Thr_kinase_AS"/>
</dbReference>
<dbReference type="AlphaFoldDB" id="A0A0A1U9N8"/>
<keyword evidence="2" id="KW-0418">Kinase</keyword>
<gene>
    <name evidence="2" type="ORF">EIN_520780</name>
</gene>
<reference evidence="2 3" key="1">
    <citation type="submission" date="2012-10" db="EMBL/GenBank/DDBJ databases">
        <authorList>
            <person name="Zafar N."/>
            <person name="Inman J."/>
            <person name="Hall N."/>
            <person name="Lorenzi H."/>
            <person name="Caler E."/>
        </authorList>
    </citation>
    <scope>NUCLEOTIDE SEQUENCE [LARGE SCALE GENOMIC DNA]</scope>
    <source>
        <strain evidence="2 3">IP1</strain>
    </source>
</reference>
<dbReference type="Proteomes" id="UP000014680">
    <property type="component" value="Unassembled WGS sequence"/>
</dbReference>
<dbReference type="RefSeq" id="XP_004258492.1">
    <property type="nucleotide sequence ID" value="XM_004258444.1"/>
</dbReference>
<dbReference type="PANTHER" id="PTHR45756">
    <property type="entry name" value="PALMITOYLTRANSFERASE"/>
    <property type="match status" value="1"/>
</dbReference>
<dbReference type="GO" id="GO:0004674">
    <property type="term" value="F:protein serine/threonine kinase activity"/>
    <property type="evidence" value="ECO:0007669"/>
    <property type="project" value="UniProtKB-KW"/>
</dbReference>
<keyword evidence="3" id="KW-1185">Reference proteome</keyword>
<dbReference type="InterPro" id="IPR001245">
    <property type="entry name" value="Ser-Thr/Tyr_kinase_cat_dom"/>
</dbReference>
<sequence length="251" mass="29601">MSKLRNPFIASYMGSVTYIPQVSMVIQFFILGSLGEYLRQEKEDYVKIPYKLKVRMLFDTSRGMQFLHENRIMHLDLKPDNLLVNSLDPNSACSIKITDFGTSRFTKKSIKNREDKGLGTPIYAAPETYKDEYTFAGDVYSFAITAWELFYQVEPYDQLKSIFEIKKHVEEGMRLSFDQNIPALYKNLVEECWRSDPKDRPSFDQVTLKLVKIDEDVQRQYHLNILNEMDHLDYVIEKRSERVKRNLYEIS</sequence>